<dbReference type="RefSeq" id="WP_091871364.1">
    <property type="nucleotide sequence ID" value="NZ_FNAO01000008.1"/>
</dbReference>
<dbReference type="EMBL" id="FNAO01000008">
    <property type="protein sequence ID" value="SDE86047.1"/>
    <property type="molecule type" value="Genomic_DNA"/>
</dbReference>
<sequence>MQIKNPGRIKVFLKNPNKKGYFKMVKEVMILWMTKRELPVYYFKHLYKKDIKNYKDYVGTKEAARIHASKNLHKREFTSILRNKLNFSLFCERNGIRTPKLIAYNFGRSFFFGKSIREIADSSDLTHFYTEVFDSTGEEAVFIRPLALNQGQGCMKLDREKFSQQLERQYENLLSGDYIHTEGLRQHQQINDIYAKSINTLRIVTTMDKGEVVIISSYLRLGAGGSFIDNVSSGGFFVGIDQEHGTLKQKGYRDMKFGGKELTEHPDTGFKFENFRIPYFDEACALVEKATKYIPNGFIGWDVAITPTGPTIIEGNEDAGLFSSDVAYGGLLKNPQMKKLMARI</sequence>
<organism evidence="2 3">
    <name type="scientific">Pricia antarctica</name>
    <dbReference type="NCBI Taxonomy" id="641691"/>
    <lineage>
        <taxon>Bacteria</taxon>
        <taxon>Pseudomonadati</taxon>
        <taxon>Bacteroidota</taxon>
        <taxon>Flavobacteriia</taxon>
        <taxon>Flavobacteriales</taxon>
        <taxon>Flavobacteriaceae</taxon>
        <taxon>Pricia</taxon>
    </lineage>
</organism>
<dbReference type="Pfam" id="PF14397">
    <property type="entry name" value="ATPgrasp_ST"/>
    <property type="match status" value="1"/>
</dbReference>
<feature type="domain" description="Alpha-L-glutamate ligase-related protein ATP-grasp" evidence="1">
    <location>
        <begin position="70"/>
        <end position="334"/>
    </location>
</feature>
<reference evidence="2 3" key="1">
    <citation type="submission" date="2016-10" db="EMBL/GenBank/DDBJ databases">
        <authorList>
            <person name="de Groot N.N."/>
        </authorList>
    </citation>
    <scope>NUCLEOTIDE SEQUENCE [LARGE SCALE GENOMIC DNA]</scope>
    <source>
        <strain evidence="2 3">DSM 23421</strain>
    </source>
</reference>
<name>A0A1G7GD32_9FLAO</name>
<proteinExistence type="predicted"/>
<dbReference type="Gene3D" id="3.30.470.20">
    <property type="entry name" value="ATP-grasp fold, B domain"/>
    <property type="match status" value="1"/>
</dbReference>
<evidence type="ECO:0000259" key="1">
    <source>
        <dbReference type="Pfam" id="PF14397"/>
    </source>
</evidence>
<accession>A0A1G7GD32</accession>
<evidence type="ECO:0000313" key="2">
    <source>
        <dbReference type="EMBL" id="SDE86047.1"/>
    </source>
</evidence>
<dbReference type="Proteomes" id="UP000199109">
    <property type="component" value="Unassembled WGS sequence"/>
</dbReference>
<dbReference type="OrthoDB" id="6315394at2"/>
<dbReference type="InterPro" id="IPR039523">
    <property type="entry name" value="RimK-rel_E_lig_ATP-grasp"/>
</dbReference>
<dbReference type="AlphaFoldDB" id="A0A1G7GD32"/>
<dbReference type="STRING" id="641691.SAMN05421636_10882"/>
<protein>
    <submittedName>
        <fullName evidence="2">Sugar-transfer associated ATP-grasp</fullName>
    </submittedName>
</protein>
<evidence type="ECO:0000313" key="3">
    <source>
        <dbReference type="Proteomes" id="UP000199109"/>
    </source>
</evidence>
<keyword evidence="3" id="KW-1185">Reference proteome</keyword>
<gene>
    <name evidence="2" type="ORF">SAMN05421636_10882</name>
</gene>